<dbReference type="Pfam" id="PF01551">
    <property type="entry name" value="Peptidase_M23"/>
    <property type="match status" value="1"/>
</dbReference>
<dbReference type="PANTHER" id="PTHR21666:SF270">
    <property type="entry name" value="MUREIN HYDROLASE ACTIVATOR ENVC"/>
    <property type="match status" value="1"/>
</dbReference>
<feature type="signal peptide" evidence="1">
    <location>
        <begin position="1"/>
        <end position="23"/>
    </location>
</feature>
<evidence type="ECO:0000313" key="4">
    <source>
        <dbReference type="Proteomes" id="UP000238362"/>
    </source>
</evidence>
<dbReference type="RefSeq" id="WP_181193222.1">
    <property type="nucleotide sequence ID" value="NZ_PVNH01000003.1"/>
</dbReference>
<evidence type="ECO:0000313" key="3">
    <source>
        <dbReference type="EMBL" id="PRX49341.1"/>
    </source>
</evidence>
<sequence length="295" mass="30532">MRVRSVVTACLAVVLGIAAGVVAATGTAAAAGPRPAFQLPFPCGQTWHGNSSNSSAHRSYEIDFNRGDDLGDPVLAAAAGKVVISSHQGSVNGYGNLVKIDHGDGWYTYYAHLRVRSVTVGQRVAGGQKIGEVGNTSSPGNNISPHLHYEVRTDGSYPGNIQPAYFDGERFPYPDANITSRNACDGTTNPYGPTDVCGDGYGVIDSASLGTAATVYLLYDGSTGRNCVATIKNSGVGTESALSAYLEVEGASRVTDSGQYAYYAGPVRAEAASTCVRWGGSAGSASYDSPLEHCG</sequence>
<dbReference type="EMBL" id="PVNH01000003">
    <property type="protein sequence ID" value="PRX49341.1"/>
    <property type="molecule type" value="Genomic_DNA"/>
</dbReference>
<dbReference type="InterPro" id="IPR011055">
    <property type="entry name" value="Dup_hybrid_motif"/>
</dbReference>
<dbReference type="InterPro" id="IPR016047">
    <property type="entry name" value="M23ase_b-sheet_dom"/>
</dbReference>
<comment type="caution">
    <text evidence="3">The sequence shown here is derived from an EMBL/GenBank/DDBJ whole genome shotgun (WGS) entry which is preliminary data.</text>
</comment>
<name>A0A2T0LYZ5_9PSEU</name>
<evidence type="ECO:0000259" key="2">
    <source>
        <dbReference type="Pfam" id="PF01551"/>
    </source>
</evidence>
<dbReference type="PANTHER" id="PTHR21666">
    <property type="entry name" value="PEPTIDASE-RELATED"/>
    <property type="match status" value="1"/>
</dbReference>
<proteinExistence type="predicted"/>
<keyword evidence="4" id="KW-1185">Reference proteome</keyword>
<reference evidence="3 4" key="1">
    <citation type="submission" date="2018-03" db="EMBL/GenBank/DDBJ databases">
        <title>Genomic Encyclopedia of Type Strains, Phase III (KMG-III): the genomes of soil and plant-associated and newly described type strains.</title>
        <authorList>
            <person name="Whitman W."/>
        </authorList>
    </citation>
    <scope>NUCLEOTIDE SEQUENCE [LARGE SCALE GENOMIC DNA]</scope>
    <source>
        <strain evidence="3 4">CGMCC 4.7125</strain>
    </source>
</reference>
<feature type="domain" description="M23ase beta-sheet core" evidence="2">
    <location>
        <begin position="70"/>
        <end position="156"/>
    </location>
</feature>
<dbReference type="GO" id="GO:0004222">
    <property type="term" value="F:metalloendopeptidase activity"/>
    <property type="evidence" value="ECO:0007669"/>
    <property type="project" value="TreeGrafter"/>
</dbReference>
<dbReference type="AlphaFoldDB" id="A0A2T0LYZ5"/>
<keyword evidence="1" id="KW-0732">Signal</keyword>
<organism evidence="3 4">
    <name type="scientific">Prauserella shujinwangii</name>
    <dbReference type="NCBI Taxonomy" id="1453103"/>
    <lineage>
        <taxon>Bacteria</taxon>
        <taxon>Bacillati</taxon>
        <taxon>Actinomycetota</taxon>
        <taxon>Actinomycetes</taxon>
        <taxon>Pseudonocardiales</taxon>
        <taxon>Pseudonocardiaceae</taxon>
        <taxon>Prauserella</taxon>
    </lineage>
</organism>
<gene>
    <name evidence="3" type="ORF">B0I33_103376</name>
</gene>
<feature type="chain" id="PRO_5039279079" evidence="1">
    <location>
        <begin position="24"/>
        <end position="295"/>
    </location>
</feature>
<protein>
    <submittedName>
        <fullName evidence="3">Peptidase M23-like protein</fullName>
    </submittedName>
</protein>
<dbReference type="Proteomes" id="UP000238362">
    <property type="component" value="Unassembled WGS sequence"/>
</dbReference>
<dbReference type="InterPro" id="IPR050570">
    <property type="entry name" value="Cell_wall_metabolism_enzyme"/>
</dbReference>
<dbReference type="SUPFAM" id="SSF51261">
    <property type="entry name" value="Duplicated hybrid motif"/>
    <property type="match status" value="1"/>
</dbReference>
<accession>A0A2T0LYZ5</accession>
<dbReference type="CDD" id="cd12797">
    <property type="entry name" value="M23_peptidase"/>
    <property type="match status" value="1"/>
</dbReference>
<evidence type="ECO:0000256" key="1">
    <source>
        <dbReference type="SAM" id="SignalP"/>
    </source>
</evidence>
<dbReference type="Gene3D" id="2.70.70.10">
    <property type="entry name" value="Glucose Permease (Domain IIA)"/>
    <property type="match status" value="1"/>
</dbReference>